<feature type="domain" description="Type II/III secretion system secretin-like" evidence="3">
    <location>
        <begin position="213"/>
        <end position="371"/>
    </location>
</feature>
<feature type="chain" id="PRO_5020659390" evidence="2">
    <location>
        <begin position="32"/>
        <end position="415"/>
    </location>
</feature>
<evidence type="ECO:0000256" key="2">
    <source>
        <dbReference type="SAM" id="SignalP"/>
    </source>
</evidence>
<gene>
    <name evidence="5" type="ORF">EDC90_10526</name>
</gene>
<dbReference type="Pfam" id="PF13629">
    <property type="entry name" value="T2SS-T3SS_pil_N"/>
    <property type="match status" value="1"/>
</dbReference>
<comment type="similarity">
    <text evidence="1">Belongs to the bacterial secretin family.</text>
</comment>
<protein>
    <submittedName>
        <fullName evidence="5">Pilus assembly protein CpaC</fullName>
    </submittedName>
</protein>
<feature type="signal peptide" evidence="2">
    <location>
        <begin position="1"/>
        <end position="31"/>
    </location>
</feature>
<evidence type="ECO:0000259" key="4">
    <source>
        <dbReference type="Pfam" id="PF13629"/>
    </source>
</evidence>
<dbReference type="PANTHER" id="PTHR30332">
    <property type="entry name" value="PROBABLE GENERAL SECRETION PATHWAY PROTEIN D"/>
    <property type="match status" value="1"/>
</dbReference>
<dbReference type="AlphaFoldDB" id="A0A4R3NDA8"/>
<feature type="domain" description="Pilus formation protein N-terminal" evidence="4">
    <location>
        <begin position="41"/>
        <end position="108"/>
    </location>
</feature>
<comment type="caution">
    <text evidence="5">The sequence shown here is derived from an EMBL/GenBank/DDBJ whole genome shotgun (WGS) entry which is preliminary data.</text>
</comment>
<dbReference type="Proteomes" id="UP000295097">
    <property type="component" value="Unassembled WGS sequence"/>
</dbReference>
<dbReference type="InterPro" id="IPR050810">
    <property type="entry name" value="Bact_Secretion_Sys_Channel"/>
</dbReference>
<evidence type="ECO:0000313" key="6">
    <source>
        <dbReference type="Proteomes" id="UP000295097"/>
    </source>
</evidence>
<accession>A0A4R3NDA8</accession>
<dbReference type="InterPro" id="IPR032789">
    <property type="entry name" value="T2SS-T3SS_pil_N"/>
</dbReference>
<dbReference type="GO" id="GO:0015627">
    <property type="term" value="C:type II protein secretion system complex"/>
    <property type="evidence" value="ECO:0007669"/>
    <property type="project" value="TreeGrafter"/>
</dbReference>
<evidence type="ECO:0000259" key="3">
    <source>
        <dbReference type="Pfam" id="PF00263"/>
    </source>
</evidence>
<dbReference type="OrthoDB" id="9775455at2"/>
<proteinExistence type="inferred from homology"/>
<keyword evidence="2" id="KW-0732">Signal</keyword>
<evidence type="ECO:0000313" key="5">
    <source>
        <dbReference type="EMBL" id="TCT29259.1"/>
    </source>
</evidence>
<dbReference type="GO" id="GO:0009306">
    <property type="term" value="P:protein secretion"/>
    <property type="evidence" value="ECO:0007669"/>
    <property type="project" value="InterPro"/>
</dbReference>
<dbReference type="RefSeq" id="WP_132314127.1">
    <property type="nucleotide sequence ID" value="NZ_SMAR01000052.1"/>
</dbReference>
<sequence>MRVLIAFSERSSHGSWLLLFLFLVGVSSAHAASRPPETLPALTIEIGKGELLQGTKGAAGLFVADPDIADIEGSQENGYFIYGKAAGQTTLIGSDFEGQQLFRVNVTVIQNLDEVRHTLSQRFPDAHVSLKASRGSVMLTGTVPDNRIHLAILDSIRPILAPSQIVDELVETKSGVIRLSVRVIEVSRTRLDAYGVNWLSLLDTEPFLQLLLHDGVATVVNETTLTTVNGKEATFSAGEQIAIPQTSTADGVTQSGVDFKPIGLSIRFRPTLLPGDRLSLDVDSEISVPGGSSSSVNGNTFPNINSRSYKTSVQLVPAENFILSGFTNFQTNSDLQTPRDPNAFSRLIQNIFGHESITSRNDDFLIVVTPYFGDARQPLQTDPIGKPTTVLESILSQRRADKAPVTLYGNVGFSY</sequence>
<dbReference type="PANTHER" id="PTHR30332:SF17">
    <property type="entry name" value="TYPE IV PILIATION SYSTEM PROTEIN DR_0774-RELATED"/>
    <property type="match status" value="1"/>
</dbReference>
<evidence type="ECO:0000256" key="1">
    <source>
        <dbReference type="RuleBase" id="RU004003"/>
    </source>
</evidence>
<dbReference type="Pfam" id="PF00263">
    <property type="entry name" value="Secretin"/>
    <property type="match status" value="1"/>
</dbReference>
<dbReference type="EMBL" id="SMAR01000052">
    <property type="protein sequence ID" value="TCT29259.1"/>
    <property type="molecule type" value="Genomic_DNA"/>
</dbReference>
<reference evidence="5 6" key="1">
    <citation type="submission" date="2019-03" db="EMBL/GenBank/DDBJ databases">
        <title>Freshwater and sediment microbial communities from various areas in North America, analyzing microbe dynamics in response to fracking.</title>
        <authorList>
            <person name="Lamendella R."/>
        </authorList>
    </citation>
    <scope>NUCLEOTIDE SEQUENCE [LARGE SCALE GENOMIC DNA]</scope>
    <source>
        <strain evidence="5 6">175.2</strain>
    </source>
</reference>
<dbReference type="InterPro" id="IPR004846">
    <property type="entry name" value="T2SS/T3SS_dom"/>
</dbReference>
<organism evidence="5 6">
    <name type="scientific">Martelella mediterranea</name>
    <dbReference type="NCBI Taxonomy" id="293089"/>
    <lineage>
        <taxon>Bacteria</taxon>
        <taxon>Pseudomonadati</taxon>
        <taxon>Pseudomonadota</taxon>
        <taxon>Alphaproteobacteria</taxon>
        <taxon>Hyphomicrobiales</taxon>
        <taxon>Aurantimonadaceae</taxon>
        <taxon>Martelella</taxon>
    </lineage>
</organism>
<name>A0A4R3NDA8_9HYPH</name>
<keyword evidence="6" id="KW-1185">Reference proteome</keyword>